<evidence type="ECO:0000256" key="4">
    <source>
        <dbReference type="HAMAP-Rule" id="MF_01201"/>
    </source>
</evidence>
<dbReference type="NCBIfam" id="TIGR00492">
    <property type="entry name" value="alr"/>
    <property type="match status" value="1"/>
</dbReference>
<keyword evidence="7" id="KW-1185">Reference proteome</keyword>
<dbReference type="EMBL" id="JACRSZ010000003">
    <property type="protein sequence ID" value="MBC8572288.1"/>
    <property type="molecule type" value="Genomic_DNA"/>
</dbReference>
<sequence>MNSYSRTYVTVDLDAIAYNFESMRKNIREGTQMIAVIKADAYGHGAVTVGRFLETFPYIWGFATATAEEALELRDAGIQKPILVLGYVFEDHYEELIDREVRMPVFDLETAEKIADYAEQLHKKAKIHIALDTGMNRIGFKDTQKSAAVICKISQMESLQIEGMFTHFARADETDKIYADRQFRRYMDFHRQLQDWGVSIPVCHCSNSAGIIDMPYANLDVVRAGITIYGIYPSDEVQKEKIPLKPVMSWKSGVAFVKEVEAGEQISYGGTFVTPKKMKIATIPTGYADGYPRMLSGKASVLIHGKRAQILGRICMDQFMADVTDIPDVSRGDEVTLLGRDQEEEITVEELSDLCGRFPYEFVCCVSKRVPRVYLGGGK</sequence>
<evidence type="ECO:0000256" key="1">
    <source>
        <dbReference type="ARBA" id="ARBA00001933"/>
    </source>
</evidence>
<dbReference type="CDD" id="cd00430">
    <property type="entry name" value="PLPDE_III_AR"/>
    <property type="match status" value="1"/>
</dbReference>
<dbReference type="PANTHER" id="PTHR30511">
    <property type="entry name" value="ALANINE RACEMASE"/>
    <property type="match status" value="1"/>
</dbReference>
<dbReference type="SUPFAM" id="SSF51419">
    <property type="entry name" value="PLP-binding barrel"/>
    <property type="match status" value="1"/>
</dbReference>
<feature type="binding site" evidence="4">
    <location>
        <position position="316"/>
    </location>
    <ligand>
        <name>substrate</name>
    </ligand>
</feature>
<dbReference type="InterPro" id="IPR009006">
    <property type="entry name" value="Ala_racemase/Decarboxylase_C"/>
</dbReference>
<dbReference type="SUPFAM" id="SSF50621">
    <property type="entry name" value="Alanine racemase C-terminal domain-like"/>
    <property type="match status" value="1"/>
</dbReference>
<dbReference type="PRINTS" id="PR00992">
    <property type="entry name" value="ALARACEMASE"/>
</dbReference>
<dbReference type="EC" id="5.1.1.1" evidence="4"/>
<organism evidence="6 7">
    <name type="scientific">Jingyaoa shaoxingensis</name>
    <dbReference type="NCBI Taxonomy" id="2763671"/>
    <lineage>
        <taxon>Bacteria</taxon>
        <taxon>Bacillati</taxon>
        <taxon>Bacillota</taxon>
        <taxon>Clostridia</taxon>
        <taxon>Lachnospirales</taxon>
        <taxon>Lachnospiraceae</taxon>
        <taxon>Jingyaoa</taxon>
    </lineage>
</organism>
<comment type="similarity">
    <text evidence="4">Belongs to the alanine racemase family.</text>
</comment>
<dbReference type="InterPro" id="IPR000821">
    <property type="entry name" value="Ala_racemase"/>
</dbReference>
<protein>
    <recommendedName>
        <fullName evidence="4">Alanine racemase</fullName>
        <ecNumber evidence="4">5.1.1.1</ecNumber>
    </recommendedName>
</protein>
<keyword evidence="3 4" id="KW-0413">Isomerase</keyword>
<evidence type="ECO:0000256" key="2">
    <source>
        <dbReference type="ARBA" id="ARBA00022898"/>
    </source>
</evidence>
<dbReference type="GO" id="GO:0008784">
    <property type="term" value="F:alanine racemase activity"/>
    <property type="evidence" value="ECO:0007669"/>
    <property type="project" value="UniProtKB-EC"/>
</dbReference>
<feature type="modified residue" description="N6-(pyridoxal phosphate)lysine" evidence="4">
    <location>
        <position position="38"/>
    </location>
</feature>
<comment type="cofactor">
    <cofactor evidence="1 4">
        <name>pyridoxal 5'-phosphate</name>
        <dbReference type="ChEBI" id="CHEBI:597326"/>
    </cofactor>
</comment>
<comment type="pathway">
    <text evidence="4">Amino-acid biosynthesis; D-alanine biosynthesis; D-alanine from L-alanine: step 1/1.</text>
</comment>
<name>A0ABR7N7B6_9FIRM</name>
<evidence type="ECO:0000259" key="5">
    <source>
        <dbReference type="SMART" id="SM01005"/>
    </source>
</evidence>
<dbReference type="InterPro" id="IPR011079">
    <property type="entry name" value="Ala_racemase_C"/>
</dbReference>
<evidence type="ECO:0000313" key="7">
    <source>
        <dbReference type="Proteomes" id="UP000657421"/>
    </source>
</evidence>
<dbReference type="RefSeq" id="WP_249307273.1">
    <property type="nucleotide sequence ID" value="NZ_JACRSZ010000003.1"/>
</dbReference>
<comment type="function">
    <text evidence="4">Catalyzes the interconversion of L-alanine and D-alanine. May also act on other amino acids.</text>
</comment>
<accession>A0ABR7N7B6</accession>
<feature type="active site" description="Proton acceptor; specific for L-alanine" evidence="4">
    <location>
        <position position="268"/>
    </location>
</feature>
<dbReference type="Proteomes" id="UP000657421">
    <property type="component" value="Unassembled WGS sequence"/>
</dbReference>
<feature type="binding site" evidence="4">
    <location>
        <position position="137"/>
    </location>
    <ligand>
        <name>substrate</name>
    </ligand>
</feature>
<evidence type="ECO:0000256" key="3">
    <source>
        <dbReference type="ARBA" id="ARBA00023235"/>
    </source>
</evidence>
<dbReference type="Gene3D" id="3.20.20.10">
    <property type="entry name" value="Alanine racemase"/>
    <property type="match status" value="1"/>
</dbReference>
<feature type="domain" description="Alanine racemase C-terminal" evidence="5">
    <location>
        <begin position="247"/>
        <end position="375"/>
    </location>
</feature>
<feature type="active site" description="Proton acceptor; specific for D-alanine" evidence="4">
    <location>
        <position position="38"/>
    </location>
</feature>
<dbReference type="Pfam" id="PF01168">
    <property type="entry name" value="Ala_racemase_N"/>
    <property type="match status" value="1"/>
</dbReference>
<evidence type="ECO:0000313" key="6">
    <source>
        <dbReference type="EMBL" id="MBC8572288.1"/>
    </source>
</evidence>
<dbReference type="InterPro" id="IPR029066">
    <property type="entry name" value="PLP-binding_barrel"/>
</dbReference>
<dbReference type="SMART" id="SM01005">
    <property type="entry name" value="Ala_racemase_C"/>
    <property type="match status" value="1"/>
</dbReference>
<proteinExistence type="inferred from homology"/>
<dbReference type="PANTHER" id="PTHR30511:SF0">
    <property type="entry name" value="ALANINE RACEMASE, CATABOLIC-RELATED"/>
    <property type="match status" value="1"/>
</dbReference>
<dbReference type="InterPro" id="IPR001608">
    <property type="entry name" value="Ala_racemase_N"/>
</dbReference>
<dbReference type="HAMAP" id="MF_01201">
    <property type="entry name" value="Ala_racemase"/>
    <property type="match status" value="1"/>
</dbReference>
<gene>
    <name evidence="6" type="primary">alr</name>
    <name evidence="6" type="ORF">H8716_04190</name>
</gene>
<dbReference type="Pfam" id="PF00842">
    <property type="entry name" value="Ala_racemase_C"/>
    <property type="match status" value="1"/>
</dbReference>
<comment type="caution">
    <text evidence="6">The sequence shown here is derived from an EMBL/GenBank/DDBJ whole genome shotgun (WGS) entry which is preliminary data.</text>
</comment>
<keyword evidence="2 4" id="KW-0663">Pyridoxal phosphate</keyword>
<reference evidence="6 7" key="1">
    <citation type="submission" date="2020-08" db="EMBL/GenBank/DDBJ databases">
        <title>Genome public.</title>
        <authorList>
            <person name="Liu C."/>
            <person name="Sun Q."/>
        </authorList>
    </citation>
    <scope>NUCLEOTIDE SEQUENCE [LARGE SCALE GENOMIC DNA]</scope>
    <source>
        <strain evidence="6 7">NSJ-46</strain>
    </source>
</reference>
<comment type="catalytic activity">
    <reaction evidence="4">
        <text>L-alanine = D-alanine</text>
        <dbReference type="Rhea" id="RHEA:20249"/>
        <dbReference type="ChEBI" id="CHEBI:57416"/>
        <dbReference type="ChEBI" id="CHEBI:57972"/>
        <dbReference type="EC" id="5.1.1.1"/>
    </reaction>
</comment>
<dbReference type="InterPro" id="IPR020622">
    <property type="entry name" value="Ala_racemase_pyridoxalP-BS"/>
</dbReference>
<dbReference type="PROSITE" id="PS00395">
    <property type="entry name" value="ALANINE_RACEMASE"/>
    <property type="match status" value="1"/>
</dbReference>
<dbReference type="Gene3D" id="2.40.37.10">
    <property type="entry name" value="Lyase, Ornithine Decarboxylase, Chain A, domain 1"/>
    <property type="match status" value="1"/>
</dbReference>